<accession>A0A6J7XQ87</accession>
<evidence type="ECO:0000313" key="4">
    <source>
        <dbReference type="EMBL" id="CAB4211565.1"/>
    </source>
</evidence>
<evidence type="ECO:0000313" key="1">
    <source>
        <dbReference type="EMBL" id="CAB4170804.1"/>
    </source>
</evidence>
<sequence length="157" mass="17051">MSTIKFDKYTIDGNHINANCVIQVVSTNNGTIINNTSGSWVDTGVSTTITPRYATSKILVIYSTCVGCYSSDAVWSSLRLIGGGSVLNHWTDSWGNSVNMYSSHYTNFSFKYLHSPNTTSSRTYSTEFLVRAGASIYQNCVNTGGGDGVLTLMEIAQ</sequence>
<dbReference type="EMBL" id="LR797019">
    <property type="protein sequence ID" value="CAB4182061.1"/>
    <property type="molecule type" value="Genomic_DNA"/>
</dbReference>
<dbReference type="EMBL" id="LR797272">
    <property type="protein sequence ID" value="CAB4198683.1"/>
    <property type="molecule type" value="Genomic_DNA"/>
</dbReference>
<dbReference type="EMBL" id="LR796861">
    <property type="protein sequence ID" value="CAB4170804.1"/>
    <property type="molecule type" value="Genomic_DNA"/>
</dbReference>
<name>A0A6J7XQ87_9CAUD</name>
<dbReference type="EMBL" id="LR797375">
    <property type="protein sequence ID" value="CAB4211565.1"/>
    <property type="molecule type" value="Genomic_DNA"/>
</dbReference>
<dbReference type="EMBL" id="LR798454">
    <property type="protein sequence ID" value="CAB5238678.1"/>
    <property type="molecule type" value="Genomic_DNA"/>
</dbReference>
<organism evidence="5">
    <name type="scientific">uncultured Caudovirales phage</name>
    <dbReference type="NCBI Taxonomy" id="2100421"/>
    <lineage>
        <taxon>Viruses</taxon>
        <taxon>Duplodnaviria</taxon>
        <taxon>Heunggongvirae</taxon>
        <taxon>Uroviricota</taxon>
        <taxon>Caudoviricetes</taxon>
        <taxon>Peduoviridae</taxon>
        <taxon>Maltschvirus</taxon>
        <taxon>Maltschvirus maltsch</taxon>
    </lineage>
</organism>
<evidence type="ECO:0000313" key="2">
    <source>
        <dbReference type="EMBL" id="CAB4182061.1"/>
    </source>
</evidence>
<gene>
    <name evidence="2" type="ORF">UFOVP1066_126</name>
    <name evidence="3" type="ORF">UFOVP1315_211</name>
    <name evidence="4" type="ORF">UFOVP1421_172</name>
    <name evidence="5" type="ORF">UFOVP1525_182</name>
    <name evidence="1" type="ORF">UFOVP909_145</name>
</gene>
<reference evidence="5" key="1">
    <citation type="submission" date="2020-05" db="EMBL/GenBank/DDBJ databases">
        <authorList>
            <person name="Chiriac C."/>
            <person name="Salcher M."/>
            <person name="Ghai R."/>
            <person name="Kavagutti S V."/>
        </authorList>
    </citation>
    <scope>NUCLEOTIDE SEQUENCE</scope>
</reference>
<protein>
    <submittedName>
        <fullName evidence="5">Uncharacterized protein</fullName>
    </submittedName>
</protein>
<proteinExistence type="predicted"/>
<evidence type="ECO:0000313" key="5">
    <source>
        <dbReference type="EMBL" id="CAB5238678.1"/>
    </source>
</evidence>
<evidence type="ECO:0000313" key="3">
    <source>
        <dbReference type="EMBL" id="CAB4198683.1"/>
    </source>
</evidence>